<name>A0A517MJY7_9BACT</name>
<keyword evidence="2" id="KW-1185">Reference proteome</keyword>
<dbReference type="Proteomes" id="UP000320672">
    <property type="component" value="Chromosome"/>
</dbReference>
<evidence type="ECO:0000313" key="1">
    <source>
        <dbReference type="EMBL" id="QDS95097.1"/>
    </source>
</evidence>
<dbReference type="AlphaFoldDB" id="A0A517MJY7"/>
<evidence type="ECO:0000313" key="2">
    <source>
        <dbReference type="Proteomes" id="UP000320672"/>
    </source>
</evidence>
<dbReference type="KEGG" id="rml:FF011L_38810"/>
<proteinExistence type="predicted"/>
<protein>
    <submittedName>
        <fullName evidence="1">Uncharacterized protein</fullName>
    </submittedName>
</protein>
<sequence>MTKVPGGEPAFGCRFLNMVELQSYEITQSATVFRQPSQLMAVNVKANVVSSQVDETIRRLLDSASDKSKGANLLGLGYISIR</sequence>
<reference evidence="1 2" key="1">
    <citation type="submission" date="2019-02" db="EMBL/GenBank/DDBJ databases">
        <title>Deep-cultivation of Planctomycetes and their phenomic and genomic characterization uncovers novel biology.</title>
        <authorList>
            <person name="Wiegand S."/>
            <person name="Jogler M."/>
            <person name="Boedeker C."/>
            <person name="Pinto D."/>
            <person name="Vollmers J."/>
            <person name="Rivas-Marin E."/>
            <person name="Kohn T."/>
            <person name="Peeters S.H."/>
            <person name="Heuer A."/>
            <person name="Rast P."/>
            <person name="Oberbeckmann S."/>
            <person name="Bunk B."/>
            <person name="Jeske O."/>
            <person name="Meyerdierks A."/>
            <person name="Storesund J.E."/>
            <person name="Kallscheuer N."/>
            <person name="Luecker S."/>
            <person name="Lage O.M."/>
            <person name="Pohl T."/>
            <person name="Merkel B.J."/>
            <person name="Hornburger P."/>
            <person name="Mueller R.-W."/>
            <person name="Bruemmer F."/>
            <person name="Labrenz M."/>
            <person name="Spormann A.M."/>
            <person name="Op den Camp H."/>
            <person name="Overmann J."/>
            <person name="Amann R."/>
            <person name="Jetten M.S.M."/>
            <person name="Mascher T."/>
            <person name="Medema M.H."/>
            <person name="Devos D.P."/>
            <person name="Kaster A.-K."/>
            <person name="Ovreas L."/>
            <person name="Rohde M."/>
            <person name="Galperin M.Y."/>
            <person name="Jogler C."/>
        </authorList>
    </citation>
    <scope>NUCLEOTIDE SEQUENCE [LARGE SCALE GENOMIC DNA]</scope>
    <source>
        <strain evidence="1 2">FF011L</strain>
    </source>
</reference>
<accession>A0A517MJY7</accession>
<dbReference type="RefSeq" id="WP_218932716.1">
    <property type="nucleotide sequence ID" value="NZ_CP036262.1"/>
</dbReference>
<dbReference type="EMBL" id="CP036262">
    <property type="protein sequence ID" value="QDS95097.1"/>
    <property type="molecule type" value="Genomic_DNA"/>
</dbReference>
<gene>
    <name evidence="1" type="ORF">FF011L_38810</name>
</gene>
<organism evidence="1 2">
    <name type="scientific">Roseimaritima multifibrata</name>
    <dbReference type="NCBI Taxonomy" id="1930274"/>
    <lineage>
        <taxon>Bacteria</taxon>
        <taxon>Pseudomonadati</taxon>
        <taxon>Planctomycetota</taxon>
        <taxon>Planctomycetia</taxon>
        <taxon>Pirellulales</taxon>
        <taxon>Pirellulaceae</taxon>
        <taxon>Roseimaritima</taxon>
    </lineage>
</organism>